<proteinExistence type="predicted"/>
<organism evidence="2">
    <name type="scientific">uncultured Nocardioidaceae bacterium</name>
    <dbReference type="NCBI Taxonomy" id="253824"/>
    <lineage>
        <taxon>Bacteria</taxon>
        <taxon>Bacillati</taxon>
        <taxon>Actinomycetota</taxon>
        <taxon>Actinomycetes</taxon>
        <taxon>Propionibacteriales</taxon>
        <taxon>Nocardioidaceae</taxon>
        <taxon>environmental samples</taxon>
    </lineage>
</organism>
<dbReference type="NCBIfam" id="TIGR00996">
    <property type="entry name" value="Mtu_fam_mce"/>
    <property type="match status" value="1"/>
</dbReference>
<dbReference type="GO" id="GO:0005576">
    <property type="term" value="C:extracellular region"/>
    <property type="evidence" value="ECO:0007669"/>
    <property type="project" value="TreeGrafter"/>
</dbReference>
<dbReference type="AlphaFoldDB" id="A0A6J4MPL0"/>
<reference evidence="2" key="1">
    <citation type="submission" date="2020-02" db="EMBL/GenBank/DDBJ databases">
        <authorList>
            <person name="Meier V. D."/>
        </authorList>
    </citation>
    <scope>NUCLEOTIDE SEQUENCE</scope>
    <source>
        <strain evidence="2">AVDCRST_MAG47</strain>
    </source>
</reference>
<dbReference type="PANTHER" id="PTHR33371">
    <property type="entry name" value="INTERMEMBRANE PHOSPHOLIPID TRANSPORT SYSTEM BINDING PROTEIN MLAD-RELATED"/>
    <property type="match status" value="1"/>
</dbReference>
<feature type="domain" description="Mce/MlaD" evidence="1">
    <location>
        <begin position="38"/>
        <end position="113"/>
    </location>
</feature>
<accession>A0A6J4MPL0</accession>
<gene>
    <name evidence="2" type="ORF">AVDCRST_MAG47-523</name>
</gene>
<evidence type="ECO:0000313" key="2">
    <source>
        <dbReference type="EMBL" id="CAA9365256.1"/>
    </source>
</evidence>
<dbReference type="InterPro" id="IPR003399">
    <property type="entry name" value="Mce/MlaD"/>
</dbReference>
<dbReference type="PANTHER" id="PTHR33371:SF16">
    <property type="entry name" value="MCE-FAMILY PROTEIN MCE3F"/>
    <property type="match status" value="1"/>
</dbReference>
<dbReference type="InterPro" id="IPR005693">
    <property type="entry name" value="Mce"/>
</dbReference>
<name>A0A6J4MPL0_9ACTN</name>
<protein>
    <submittedName>
        <fullName evidence="2">MCE-family protein MceF</fullName>
    </submittedName>
</protein>
<dbReference type="Pfam" id="PF02470">
    <property type="entry name" value="MlaD"/>
    <property type="match status" value="1"/>
</dbReference>
<dbReference type="EMBL" id="CADCUK010000037">
    <property type="protein sequence ID" value="CAA9365256.1"/>
    <property type="molecule type" value="Genomic_DNA"/>
</dbReference>
<dbReference type="InterPro" id="IPR052336">
    <property type="entry name" value="MlaD_Phospholipid_Transporter"/>
</dbReference>
<sequence>MITTGIRVRLVLFVVLGAIGIFYASANYLGLVDKALGRGYSVTAELTGTGGLYEGSLVTYRGVQIGQVASMEPLGNGVAVRLDIEDEAKIPQDSPMFVHNGSAVGEQYLDFEPESDDGPYLGEGDVIEGRGDTLPVDEGDLLVDMDQFVRSVDKQDLRTVISELGDMFYETGRPLQDLIDDGNTFIDAAAANKQETISLLDDGQTVLRTQEANAGNIRAFADGMAQLTGTLRTSDQDIRTILQGGPATIGEVQKLLEGLEPTFPILLSNLVTINEVTAVRLPNLEQLLVTYPVIISSGFTGTTRDGFGHVHLEYTREPPPCTDGYLPPSQWRPADDVSDGKVYLKAHCASPPPFASRGANYVPKPQGGGSARVAPYDPTSGTLVGAEQQYLLDDQGVGNVYGKDAWKWMLVGPTLPR</sequence>
<evidence type="ECO:0000259" key="1">
    <source>
        <dbReference type="Pfam" id="PF02470"/>
    </source>
</evidence>